<dbReference type="PROSITE" id="PS00018">
    <property type="entry name" value="EF_HAND_1"/>
    <property type="match status" value="1"/>
</dbReference>
<organism evidence="9 10">
    <name type="scientific">Cymbomonas tetramitiformis</name>
    <dbReference type="NCBI Taxonomy" id="36881"/>
    <lineage>
        <taxon>Eukaryota</taxon>
        <taxon>Viridiplantae</taxon>
        <taxon>Chlorophyta</taxon>
        <taxon>Pyramimonadophyceae</taxon>
        <taxon>Pyramimonadales</taxon>
        <taxon>Pyramimonadaceae</taxon>
        <taxon>Cymbomonas</taxon>
    </lineage>
</organism>
<proteinExistence type="predicted"/>
<name>A0AAE0KNT9_9CHLO</name>
<evidence type="ECO:0000313" key="10">
    <source>
        <dbReference type="Proteomes" id="UP001190700"/>
    </source>
</evidence>
<keyword evidence="4" id="KW-0964">Secreted</keyword>
<feature type="non-terminal residue" evidence="9">
    <location>
        <position position="548"/>
    </location>
</feature>
<sequence length="548" mass="58700">MVASACLLLEHAATASQRFEGDWRGFMRLDLDGDGCISFDEYLIANTGDTINSIQTNGFVTVLRSEPHKPLLPSHVPEIPKREQNDSEAKFRMLTADDGEASSWSPKSTLRWSRSEEPFDLSAASSGSAAVYNETSLNEAIQDAAVETITVQSDIRLSHVLNEISYRSLAIIGECPDALCEITAGHKSKIFILINAVVTLKLLRLTEGNATGDVVTSAESCGGAAWVRQSILQIKNCTFFNNTARNSGGALYVEGSTVLVEDSVFEHNTAQDVYAEPIGGGAVYTYQGVNNFTNCHFAYNSAGYLGGAIYAQINEFYLYSSSLHHNKAFQAGGALYVMFLEPASNEIVSCDFRHNEVINEDSWGGAVAFDTQYPYFMQVNIRTSNFSYNSAESNGGAISCIPPVMVKACVISHNIANLSISGGGGLYTANHVSSYDSVWTYNQAADGGAIFSHNEAVIDGGDAAHNRASGTAGAFYSDLLTIRNTVIRHNVAPFGGGAVVTSRALDIDQSELSFNKCEAGNGGAILVQGGYSSDIVIRASLLTSNEAT</sequence>
<evidence type="ECO:0000256" key="2">
    <source>
        <dbReference type="ARBA" id="ARBA00004442"/>
    </source>
</evidence>
<evidence type="ECO:0000256" key="7">
    <source>
        <dbReference type="ARBA" id="ARBA00023237"/>
    </source>
</evidence>
<reference evidence="9 10" key="1">
    <citation type="journal article" date="2015" name="Genome Biol. Evol.">
        <title>Comparative Genomics of a Bacterivorous Green Alga Reveals Evolutionary Causalities and Consequences of Phago-Mixotrophic Mode of Nutrition.</title>
        <authorList>
            <person name="Burns J.A."/>
            <person name="Paasch A."/>
            <person name="Narechania A."/>
            <person name="Kim E."/>
        </authorList>
    </citation>
    <scope>NUCLEOTIDE SEQUENCE [LARGE SCALE GENOMIC DNA]</scope>
    <source>
        <strain evidence="9 10">PLY_AMNH</strain>
    </source>
</reference>
<dbReference type="SUPFAM" id="SSF51126">
    <property type="entry name" value="Pectin lyase-like"/>
    <property type="match status" value="1"/>
</dbReference>
<comment type="caution">
    <text evidence="9">The sequence shown here is derived from an EMBL/GenBank/DDBJ whole genome shotgun (WGS) entry which is preliminary data.</text>
</comment>
<evidence type="ECO:0000256" key="4">
    <source>
        <dbReference type="ARBA" id="ARBA00022525"/>
    </source>
</evidence>
<protein>
    <recommendedName>
        <fullName evidence="8">EF-hand domain-containing protein</fullName>
    </recommendedName>
</protein>
<dbReference type="InterPro" id="IPR002048">
    <property type="entry name" value="EF_hand_dom"/>
</dbReference>
<dbReference type="EMBL" id="LGRX02022787">
    <property type="protein sequence ID" value="KAK3255272.1"/>
    <property type="molecule type" value="Genomic_DNA"/>
</dbReference>
<dbReference type="InterPro" id="IPR018247">
    <property type="entry name" value="EF_Hand_1_Ca_BS"/>
</dbReference>
<comment type="subcellular location">
    <subcellularLocation>
        <location evidence="1">Cell envelope</location>
    </subcellularLocation>
    <subcellularLocation>
        <location evidence="2">Cell outer membrane</location>
    </subcellularLocation>
    <subcellularLocation>
        <location evidence="3">Secreted</location>
    </subcellularLocation>
</comment>
<dbReference type="PROSITE" id="PS50222">
    <property type="entry name" value="EF_HAND_2"/>
    <property type="match status" value="1"/>
</dbReference>
<dbReference type="GO" id="GO:0005509">
    <property type="term" value="F:calcium ion binding"/>
    <property type="evidence" value="ECO:0007669"/>
    <property type="project" value="InterPro"/>
</dbReference>
<keyword evidence="6" id="KW-0472">Membrane</keyword>
<dbReference type="NCBIfam" id="TIGR01376">
    <property type="entry name" value="POMP_repeat"/>
    <property type="match status" value="3"/>
</dbReference>
<keyword evidence="7" id="KW-0998">Cell outer membrane</keyword>
<dbReference type="InterPro" id="IPR003368">
    <property type="entry name" value="POMP_repeat"/>
</dbReference>
<dbReference type="AlphaFoldDB" id="A0AAE0KNT9"/>
<dbReference type="InterPro" id="IPR011050">
    <property type="entry name" value="Pectin_lyase_fold/virulence"/>
</dbReference>
<accession>A0AAE0KNT9</accession>
<evidence type="ECO:0000313" key="9">
    <source>
        <dbReference type="EMBL" id="KAK3255272.1"/>
    </source>
</evidence>
<dbReference type="Proteomes" id="UP001190700">
    <property type="component" value="Unassembled WGS sequence"/>
</dbReference>
<evidence type="ECO:0000259" key="8">
    <source>
        <dbReference type="PROSITE" id="PS50222"/>
    </source>
</evidence>
<dbReference type="GO" id="GO:0005576">
    <property type="term" value="C:extracellular region"/>
    <property type="evidence" value="ECO:0007669"/>
    <property type="project" value="UniProtKB-SubCell"/>
</dbReference>
<evidence type="ECO:0000256" key="6">
    <source>
        <dbReference type="ARBA" id="ARBA00023136"/>
    </source>
</evidence>
<evidence type="ECO:0000256" key="1">
    <source>
        <dbReference type="ARBA" id="ARBA00004196"/>
    </source>
</evidence>
<dbReference type="PANTHER" id="PTHR11319:SF35">
    <property type="entry name" value="OUTER MEMBRANE PROTEIN PMPC-RELATED"/>
    <property type="match status" value="1"/>
</dbReference>
<keyword evidence="10" id="KW-1185">Reference proteome</keyword>
<dbReference type="Pfam" id="PF02415">
    <property type="entry name" value="Chlam_PMP"/>
    <property type="match status" value="3"/>
</dbReference>
<evidence type="ECO:0000256" key="3">
    <source>
        <dbReference type="ARBA" id="ARBA00004613"/>
    </source>
</evidence>
<gene>
    <name evidence="9" type="ORF">CYMTET_35536</name>
</gene>
<keyword evidence="5" id="KW-0732">Signal</keyword>
<evidence type="ECO:0000256" key="5">
    <source>
        <dbReference type="ARBA" id="ARBA00022729"/>
    </source>
</evidence>
<feature type="domain" description="EF-hand" evidence="8">
    <location>
        <begin position="26"/>
        <end position="52"/>
    </location>
</feature>
<dbReference type="PANTHER" id="PTHR11319">
    <property type="entry name" value="G PROTEIN-COUPLED RECEPTOR-RELATED"/>
    <property type="match status" value="1"/>
</dbReference>